<feature type="transmembrane region" description="Helical" evidence="1">
    <location>
        <begin position="6"/>
        <end position="28"/>
    </location>
</feature>
<keyword evidence="1" id="KW-0812">Transmembrane</keyword>
<keyword evidence="1" id="KW-1133">Transmembrane helix</keyword>
<accession>A0A6C0KN27</accession>
<evidence type="ECO:0000313" key="2">
    <source>
        <dbReference type="EMBL" id="QHU18167.1"/>
    </source>
</evidence>
<keyword evidence="1" id="KW-0472">Membrane</keyword>
<reference evidence="2" key="1">
    <citation type="journal article" date="2020" name="Nature">
        <title>Giant virus diversity and host interactions through global metagenomics.</title>
        <authorList>
            <person name="Schulz F."/>
            <person name="Roux S."/>
            <person name="Paez-Espino D."/>
            <person name="Jungbluth S."/>
            <person name="Walsh D.A."/>
            <person name="Denef V.J."/>
            <person name="McMahon K.D."/>
            <person name="Konstantinidis K.T."/>
            <person name="Eloe-Fadrosh E.A."/>
            <person name="Kyrpides N.C."/>
            <person name="Woyke T."/>
        </authorList>
    </citation>
    <scope>NUCLEOTIDE SEQUENCE</scope>
    <source>
        <strain evidence="2">GVMAG-S-3300013006-138</strain>
    </source>
</reference>
<evidence type="ECO:0000256" key="1">
    <source>
        <dbReference type="SAM" id="Phobius"/>
    </source>
</evidence>
<dbReference type="AlphaFoldDB" id="A0A6C0KN27"/>
<dbReference type="EMBL" id="MN740925">
    <property type="protein sequence ID" value="QHU18167.1"/>
    <property type="molecule type" value="Genomic_DNA"/>
</dbReference>
<protein>
    <recommendedName>
        <fullName evidence="3">Prolyl 4-hydroxylase alpha subunit Fe(2+) 2OG dioxygenase domain-containing protein</fullName>
    </recommendedName>
</protein>
<proteinExistence type="predicted"/>
<organism evidence="2">
    <name type="scientific">viral metagenome</name>
    <dbReference type="NCBI Taxonomy" id="1070528"/>
    <lineage>
        <taxon>unclassified sequences</taxon>
        <taxon>metagenomes</taxon>
        <taxon>organismal metagenomes</taxon>
    </lineage>
</organism>
<evidence type="ECO:0008006" key="3">
    <source>
        <dbReference type="Google" id="ProtNLM"/>
    </source>
</evidence>
<sequence length="249" mass="28573">MLKGNIIYLISVLLIFIICIIFIGLYIIKRGAIYSPMRLDLCKNKNNKEFCGIKEINLSIPESLKQEILEKTADLDSGKRIVLPGWKAGRTITTQEVIHTLPNVWEWYKSLVSKIHSEIGTQVKTTQDFLPTSCAVLIYENDGDFINWHYDVNYFNGQSFTLLVPLTFTDVCTEYIYKDPYGKQRNLPNTEGKSILFEGEKVFHMASAFCKCGAKQKRVVLSMQFSTDPTISWYNRALMRLKDIAYIGI</sequence>
<name>A0A6C0KN27_9ZZZZ</name>